<evidence type="ECO:0000256" key="6">
    <source>
        <dbReference type="ARBA" id="ARBA00016471"/>
    </source>
</evidence>
<dbReference type="EMBL" id="HF951689">
    <property type="protein sequence ID" value="CCW35326.1"/>
    <property type="molecule type" value="Genomic_DNA"/>
</dbReference>
<comment type="subunit">
    <text evidence="4 12">Monomer.</text>
</comment>
<dbReference type="InParanoid" id="S0EYZ3"/>
<feature type="binding site" evidence="12 13">
    <location>
        <begin position="21"/>
        <end position="23"/>
    </location>
    <ligand>
        <name>substrate</name>
    </ligand>
</feature>
<dbReference type="SUPFAM" id="SSF53748">
    <property type="entry name" value="Phosphoglycerate kinase"/>
    <property type="match status" value="1"/>
</dbReference>
<dbReference type="InterPro" id="IPR001576">
    <property type="entry name" value="Phosphoglycerate_kinase"/>
</dbReference>
<proteinExistence type="inferred from homology"/>
<dbReference type="GO" id="GO:0006096">
    <property type="term" value="P:glycolytic process"/>
    <property type="evidence" value="ECO:0007669"/>
    <property type="project" value="UniProtKB-UniRule"/>
</dbReference>
<dbReference type="GO" id="GO:0004618">
    <property type="term" value="F:phosphoglycerate kinase activity"/>
    <property type="evidence" value="ECO:0007669"/>
    <property type="project" value="UniProtKB-UniRule"/>
</dbReference>
<dbReference type="AlphaFoldDB" id="S0EYZ3"/>
<dbReference type="GO" id="GO:0006094">
    <property type="term" value="P:gluconeogenesis"/>
    <property type="evidence" value="ECO:0007669"/>
    <property type="project" value="TreeGrafter"/>
</dbReference>
<evidence type="ECO:0000256" key="4">
    <source>
        <dbReference type="ARBA" id="ARBA00011245"/>
    </source>
</evidence>
<comment type="catalytic activity">
    <reaction evidence="1 12 15">
        <text>(2R)-3-phosphoglycerate + ATP = (2R)-3-phospho-glyceroyl phosphate + ADP</text>
        <dbReference type="Rhea" id="RHEA:14801"/>
        <dbReference type="ChEBI" id="CHEBI:30616"/>
        <dbReference type="ChEBI" id="CHEBI:57604"/>
        <dbReference type="ChEBI" id="CHEBI:58272"/>
        <dbReference type="ChEBI" id="CHEBI:456216"/>
        <dbReference type="EC" id="2.7.2.3"/>
    </reaction>
</comment>
<keyword evidence="11 12" id="KW-0324">Glycolysis</keyword>
<feature type="binding site" evidence="12 14">
    <location>
        <position position="201"/>
    </location>
    <ligand>
        <name>ATP</name>
        <dbReference type="ChEBI" id="CHEBI:30616"/>
    </ligand>
</feature>
<evidence type="ECO:0000256" key="12">
    <source>
        <dbReference type="HAMAP-Rule" id="MF_00145"/>
    </source>
</evidence>
<evidence type="ECO:0000256" key="1">
    <source>
        <dbReference type="ARBA" id="ARBA00000642"/>
    </source>
</evidence>
<keyword evidence="8 12" id="KW-0547">Nucleotide-binding</keyword>
<keyword evidence="10 12" id="KW-0067">ATP-binding</keyword>
<organism evidence="16 17">
    <name type="scientific">Chthonomonas calidirosea (strain DSM 23976 / ICMP 18418 / T49)</name>
    <dbReference type="NCBI Taxonomy" id="1303518"/>
    <lineage>
        <taxon>Bacteria</taxon>
        <taxon>Bacillati</taxon>
        <taxon>Armatimonadota</taxon>
        <taxon>Chthonomonadia</taxon>
        <taxon>Chthonomonadales</taxon>
        <taxon>Chthonomonadaceae</taxon>
        <taxon>Chthonomonas</taxon>
    </lineage>
</organism>
<dbReference type="EC" id="2.7.2.3" evidence="5 12"/>
<feature type="binding site" evidence="12 13">
    <location>
        <begin position="60"/>
        <end position="63"/>
    </location>
    <ligand>
        <name>substrate</name>
    </ligand>
</feature>
<evidence type="ECO:0000256" key="5">
    <source>
        <dbReference type="ARBA" id="ARBA00013061"/>
    </source>
</evidence>
<dbReference type="HOGENOM" id="CLU_025427_0_2_0"/>
<dbReference type="InterPro" id="IPR015824">
    <property type="entry name" value="Phosphoglycerate_kinase_N"/>
</dbReference>
<evidence type="ECO:0000256" key="13">
    <source>
        <dbReference type="PIRSR" id="PIRSR000724-1"/>
    </source>
</evidence>
<dbReference type="InterPro" id="IPR036043">
    <property type="entry name" value="Phosphoglycerate_kinase_sf"/>
</dbReference>
<dbReference type="KEGG" id="ccz:CCALI_01510"/>
<dbReference type="PIRSF" id="PIRSF000724">
    <property type="entry name" value="Pgk"/>
    <property type="match status" value="1"/>
</dbReference>
<evidence type="ECO:0000256" key="7">
    <source>
        <dbReference type="ARBA" id="ARBA00022679"/>
    </source>
</evidence>
<feature type="binding site" evidence="12">
    <location>
        <position position="151"/>
    </location>
    <ligand>
        <name>substrate</name>
    </ligand>
</feature>
<dbReference type="FunCoup" id="S0EYZ3">
    <property type="interactions" value="399"/>
</dbReference>
<name>S0EYZ3_CHTCT</name>
<evidence type="ECO:0000256" key="15">
    <source>
        <dbReference type="RuleBase" id="RU000532"/>
    </source>
</evidence>
<evidence type="ECO:0000256" key="3">
    <source>
        <dbReference type="ARBA" id="ARBA00008982"/>
    </source>
</evidence>
<evidence type="ECO:0000313" key="17">
    <source>
        <dbReference type="Proteomes" id="UP000014227"/>
    </source>
</evidence>
<evidence type="ECO:0000256" key="11">
    <source>
        <dbReference type="ARBA" id="ARBA00023152"/>
    </source>
</evidence>
<keyword evidence="12" id="KW-0963">Cytoplasm</keyword>
<dbReference type="STRING" id="454171.CP488_02587"/>
<evidence type="ECO:0000256" key="10">
    <source>
        <dbReference type="ARBA" id="ARBA00022840"/>
    </source>
</evidence>
<evidence type="ECO:0000313" key="16">
    <source>
        <dbReference type="EMBL" id="CCW35326.1"/>
    </source>
</evidence>
<feature type="binding site" evidence="12 14">
    <location>
        <begin position="351"/>
        <end position="354"/>
    </location>
    <ligand>
        <name>ATP</name>
        <dbReference type="ChEBI" id="CHEBI:30616"/>
    </ligand>
</feature>
<dbReference type="FunFam" id="3.40.50.1260:FF:000006">
    <property type="entry name" value="Phosphoglycerate kinase"/>
    <property type="match status" value="1"/>
</dbReference>
<evidence type="ECO:0000256" key="8">
    <source>
        <dbReference type="ARBA" id="ARBA00022741"/>
    </source>
</evidence>
<dbReference type="UniPathway" id="UPA00109">
    <property type="reaction ID" value="UER00185"/>
</dbReference>
<keyword evidence="17" id="KW-1185">Reference proteome</keyword>
<accession>S0EYZ3</accession>
<dbReference type="GO" id="GO:0005829">
    <property type="term" value="C:cytosol"/>
    <property type="evidence" value="ECO:0007669"/>
    <property type="project" value="TreeGrafter"/>
</dbReference>
<sequence>MNKKTIRDVDVNGKRVLTRVDFNVPQDETGAITDDTRIIAALPTIRYLKDAGAKVILVSHLGRPKGVTPKYTLAPVAQRLSELLGHKVPLLPDCVGPEIEAHVNAMQPGDVVLLENVRFHPEEEANDPEFAKQLAQLADLYVNDAFGTAHRAHASTAGVAQYLPAVAGFLMEKELDYLGDALANPKRPFVAILGGAKVKDKIGVIRSLLDKVDTLIIGGGMAYTFLKAKGLEVGRSLLDEQNLAFCQEVLEKAGSKLLLPVDVVVTNANPFETGEEACQTQVVDVEHIPSDWEGADIGPKTIEVFSNAVQGAGTVFWNGPMGIFEFAKFAEGTRAVAKALAESGATTIIGGGDSAAAVQQLGFADKMTHISTGGGASLEFLEGRPLPGVVALQDK</sequence>
<feature type="binding site" evidence="13">
    <location>
        <position position="37"/>
    </location>
    <ligand>
        <name>(2R)-3-phosphoglycerate</name>
        <dbReference type="ChEBI" id="CHEBI:58272"/>
    </ligand>
</feature>
<dbReference type="GO" id="GO:0005524">
    <property type="term" value="F:ATP binding"/>
    <property type="evidence" value="ECO:0007669"/>
    <property type="project" value="UniProtKB-KW"/>
</dbReference>
<dbReference type="RefSeq" id="WP_016482862.1">
    <property type="nucleotide sequence ID" value="NC_021487.1"/>
</dbReference>
<dbReference type="eggNOG" id="COG0126">
    <property type="taxonomic scope" value="Bacteria"/>
</dbReference>
<comment type="pathway">
    <text evidence="2 12">Carbohydrate degradation; glycolysis; pyruvate from D-glyceraldehyde 3-phosphate: step 2/5.</text>
</comment>
<dbReference type="OrthoDB" id="9808460at2"/>
<dbReference type="GO" id="GO:0043531">
    <property type="term" value="F:ADP binding"/>
    <property type="evidence" value="ECO:0007669"/>
    <property type="project" value="TreeGrafter"/>
</dbReference>
<feature type="binding site" evidence="13">
    <location>
        <position position="151"/>
    </location>
    <ligand>
        <name>(2R)-3-phosphoglycerate</name>
        <dbReference type="ChEBI" id="CHEBI:58272"/>
    </ligand>
</feature>
<reference evidence="17" key="1">
    <citation type="submission" date="2013-03" db="EMBL/GenBank/DDBJ databases">
        <title>Genome sequence of Chthonomonas calidirosea, the first sequenced genome from the Armatimonadetes phylum (formally candidate division OP10).</title>
        <authorList>
            <person name="Lee K.C.Y."/>
            <person name="Morgan X.C."/>
            <person name="Dunfield P.F."/>
            <person name="Tamas I."/>
            <person name="Houghton K.M."/>
            <person name="Vyssotski M."/>
            <person name="Ryan J.L.J."/>
            <person name="Lagutin K."/>
            <person name="McDonald I.R."/>
            <person name="Stott M.B."/>
        </authorList>
    </citation>
    <scope>NUCLEOTIDE SEQUENCE [LARGE SCALE GENOMIC DNA]</scope>
    <source>
        <strain evidence="17">DSM 23976 / ICMP 18418 / T49</strain>
    </source>
</reference>
<feature type="binding site" evidence="12">
    <location>
        <position position="37"/>
    </location>
    <ligand>
        <name>substrate</name>
    </ligand>
</feature>
<dbReference type="PANTHER" id="PTHR11406">
    <property type="entry name" value="PHOSPHOGLYCERATE KINASE"/>
    <property type="match status" value="1"/>
</dbReference>
<feature type="binding site" evidence="12">
    <location>
        <position position="294"/>
    </location>
    <ligand>
        <name>ATP</name>
        <dbReference type="ChEBI" id="CHEBI:30616"/>
    </ligand>
</feature>
<dbReference type="Gene3D" id="3.40.50.1260">
    <property type="entry name" value="Phosphoglycerate kinase, N-terminal domain"/>
    <property type="match status" value="2"/>
</dbReference>
<feature type="binding site" evidence="12 14">
    <location>
        <position position="325"/>
    </location>
    <ligand>
        <name>ATP</name>
        <dbReference type="ChEBI" id="CHEBI:30616"/>
    </ligand>
</feature>
<comment type="subcellular location">
    <subcellularLocation>
        <location evidence="12">Cytoplasm</location>
    </subcellularLocation>
</comment>
<comment type="similarity">
    <text evidence="3 12 15">Belongs to the phosphoglycerate kinase family.</text>
</comment>
<dbReference type="PANTHER" id="PTHR11406:SF23">
    <property type="entry name" value="PHOSPHOGLYCERATE KINASE 1, CHLOROPLASTIC-RELATED"/>
    <property type="match status" value="1"/>
</dbReference>
<evidence type="ECO:0000256" key="9">
    <source>
        <dbReference type="ARBA" id="ARBA00022777"/>
    </source>
</evidence>
<protein>
    <recommendedName>
        <fullName evidence="6 12">Phosphoglycerate kinase</fullName>
        <ecNumber evidence="5 12">2.7.2.3</ecNumber>
    </recommendedName>
</protein>
<gene>
    <name evidence="12" type="primary">pgk</name>
    <name evidence="16" type="ORF">CCALI_01510</name>
</gene>
<dbReference type="HAMAP" id="MF_00145">
    <property type="entry name" value="Phosphoglyc_kinase"/>
    <property type="match status" value="1"/>
</dbReference>
<evidence type="ECO:0000256" key="14">
    <source>
        <dbReference type="PIRSR" id="PIRSR000724-2"/>
    </source>
</evidence>
<feature type="binding site" evidence="13">
    <location>
        <position position="118"/>
    </location>
    <ligand>
        <name>(2R)-3-phosphoglycerate</name>
        <dbReference type="ChEBI" id="CHEBI:58272"/>
    </ligand>
</feature>
<dbReference type="FunFam" id="3.40.50.1260:FF:000003">
    <property type="entry name" value="Phosphoglycerate kinase"/>
    <property type="match status" value="1"/>
</dbReference>
<keyword evidence="9 12" id="KW-0418">Kinase</keyword>
<dbReference type="Proteomes" id="UP000014227">
    <property type="component" value="Chromosome I"/>
</dbReference>
<dbReference type="CDD" id="cd00318">
    <property type="entry name" value="Phosphoglycerate_kinase"/>
    <property type="match status" value="1"/>
</dbReference>
<evidence type="ECO:0000256" key="2">
    <source>
        <dbReference type="ARBA" id="ARBA00004838"/>
    </source>
</evidence>
<keyword evidence="7 12" id="KW-0808">Transferase</keyword>
<dbReference type="PATRIC" id="fig|1303518.3.peg.1549"/>
<feature type="binding site" evidence="12">
    <location>
        <position position="118"/>
    </location>
    <ligand>
        <name>substrate</name>
    </ligand>
</feature>
<dbReference type="PRINTS" id="PR00477">
    <property type="entry name" value="PHGLYCKINASE"/>
</dbReference>
<dbReference type="Pfam" id="PF00162">
    <property type="entry name" value="PGK"/>
    <property type="match status" value="1"/>
</dbReference>